<keyword evidence="5 8" id="KW-0378">Hydrolase</keyword>
<dbReference type="InterPro" id="IPR001460">
    <property type="entry name" value="PCN-bd_Tpept"/>
</dbReference>
<dbReference type="GO" id="GO:0046677">
    <property type="term" value="P:response to antibiotic"/>
    <property type="evidence" value="ECO:0007669"/>
    <property type="project" value="UniProtKB-UniRule"/>
</dbReference>
<evidence type="ECO:0000256" key="2">
    <source>
        <dbReference type="ARBA" id="ARBA00007898"/>
    </source>
</evidence>
<dbReference type="Pfam" id="PF00905">
    <property type="entry name" value="Transpeptidase"/>
    <property type="match status" value="1"/>
</dbReference>
<proteinExistence type="inferred from homology"/>
<dbReference type="EMBL" id="BMDX01000004">
    <property type="protein sequence ID" value="GGA72240.1"/>
    <property type="molecule type" value="Genomic_DNA"/>
</dbReference>
<dbReference type="RefSeq" id="WP_158100500.1">
    <property type="nucleotide sequence ID" value="NZ_BMDX01000004.1"/>
</dbReference>
<comment type="caution">
    <text evidence="11">The sequence shown here is derived from an EMBL/GenBank/DDBJ whole genome shotgun (WGS) entry which is preliminary data.</text>
</comment>
<evidence type="ECO:0000256" key="7">
    <source>
        <dbReference type="PIRSR" id="PIRSR602137-50"/>
    </source>
</evidence>
<dbReference type="NCBIfam" id="NF012161">
    <property type="entry name" value="bla_class_D_main"/>
    <property type="match status" value="1"/>
</dbReference>
<dbReference type="GO" id="GO:0005886">
    <property type="term" value="C:plasma membrane"/>
    <property type="evidence" value="ECO:0007669"/>
    <property type="project" value="TreeGrafter"/>
</dbReference>
<feature type="signal peptide" evidence="9">
    <location>
        <begin position="1"/>
        <end position="19"/>
    </location>
</feature>
<name>A0A8J2U3X2_9GAMM</name>
<protein>
    <recommendedName>
        <fullName evidence="3 8">Beta-lactamase</fullName>
        <ecNumber evidence="3 8">3.5.2.6</ecNumber>
    </recommendedName>
</protein>
<comment type="similarity">
    <text evidence="2 8">Belongs to the class-D beta-lactamase family.</text>
</comment>
<dbReference type="PANTHER" id="PTHR30627">
    <property type="entry name" value="PEPTIDOGLYCAN D,D-TRANSPEPTIDASE"/>
    <property type="match status" value="1"/>
</dbReference>
<sequence>MLYKLFFSLLIIFASQMSAQASDTALAKLFVDAEATGTLVIASLDGERRFVHNEQRAEQRFWPASTFKIANTLIALDAGVVAHATDVIEWDGTDKGMKSWNQDQTLATAFSRSCVWCYQEFASKIGLNRYQSYLQAMAYGNEKAGPDLIRFWLQGELAISANEQIDFISRLQQQKLPFETQHFAVLKAIMLVERAEAYSLYGKTGWAQRPDGDHGWYVGYVETANDVWVFALNIDMVSKADIKKRTSLVKQALSAKGII</sequence>
<dbReference type="OrthoDB" id="9762883at2"/>
<dbReference type="PROSITE" id="PS00337">
    <property type="entry name" value="BETA_LACTAMASE_D"/>
    <property type="match status" value="1"/>
</dbReference>
<evidence type="ECO:0000256" key="6">
    <source>
        <dbReference type="ARBA" id="ARBA00023251"/>
    </source>
</evidence>
<feature type="chain" id="PRO_5035266669" description="Beta-lactamase" evidence="9">
    <location>
        <begin position="20"/>
        <end position="259"/>
    </location>
</feature>
<evidence type="ECO:0000256" key="3">
    <source>
        <dbReference type="ARBA" id="ARBA00012865"/>
    </source>
</evidence>
<dbReference type="SUPFAM" id="SSF56601">
    <property type="entry name" value="beta-lactamase/transpeptidase-like"/>
    <property type="match status" value="1"/>
</dbReference>
<gene>
    <name evidence="11" type="ORF">GCM10011369_12510</name>
</gene>
<evidence type="ECO:0000256" key="4">
    <source>
        <dbReference type="ARBA" id="ARBA00022729"/>
    </source>
</evidence>
<evidence type="ECO:0000313" key="11">
    <source>
        <dbReference type="EMBL" id="GGA72240.1"/>
    </source>
</evidence>
<evidence type="ECO:0000256" key="1">
    <source>
        <dbReference type="ARBA" id="ARBA00001526"/>
    </source>
</evidence>
<dbReference type="EC" id="3.5.2.6" evidence="3 8"/>
<evidence type="ECO:0000256" key="9">
    <source>
        <dbReference type="SAM" id="SignalP"/>
    </source>
</evidence>
<dbReference type="InterPro" id="IPR050515">
    <property type="entry name" value="Beta-lactam/transpept"/>
</dbReference>
<dbReference type="InterPro" id="IPR012338">
    <property type="entry name" value="Beta-lactam/transpept-like"/>
</dbReference>
<accession>A0A8J2U3X2</accession>
<dbReference type="PANTHER" id="PTHR30627:SF6">
    <property type="entry name" value="BETA-LACTAMASE YBXI-RELATED"/>
    <property type="match status" value="1"/>
</dbReference>
<feature type="modified residue" description="N6-carboxylysine" evidence="7">
    <location>
        <position position="68"/>
    </location>
</feature>
<comment type="catalytic activity">
    <reaction evidence="1 8">
        <text>a beta-lactam + H2O = a substituted beta-amino acid</text>
        <dbReference type="Rhea" id="RHEA:20401"/>
        <dbReference type="ChEBI" id="CHEBI:15377"/>
        <dbReference type="ChEBI" id="CHEBI:35627"/>
        <dbReference type="ChEBI" id="CHEBI:140347"/>
        <dbReference type="EC" id="3.5.2.6"/>
    </reaction>
</comment>
<dbReference type="InterPro" id="IPR002137">
    <property type="entry name" value="Beta-lactam_class-D_AS"/>
</dbReference>
<feature type="domain" description="Penicillin-binding protein transpeptidase" evidence="10">
    <location>
        <begin position="55"/>
        <end position="253"/>
    </location>
</feature>
<dbReference type="Proteomes" id="UP000619743">
    <property type="component" value="Unassembled WGS sequence"/>
</dbReference>
<dbReference type="GO" id="GO:0071555">
    <property type="term" value="P:cell wall organization"/>
    <property type="evidence" value="ECO:0007669"/>
    <property type="project" value="TreeGrafter"/>
</dbReference>
<evidence type="ECO:0000256" key="8">
    <source>
        <dbReference type="RuleBase" id="RU361140"/>
    </source>
</evidence>
<keyword evidence="12" id="KW-1185">Reference proteome</keyword>
<dbReference type="GO" id="GO:0017001">
    <property type="term" value="P:antibiotic catabolic process"/>
    <property type="evidence" value="ECO:0007669"/>
    <property type="project" value="InterPro"/>
</dbReference>
<reference evidence="12" key="1">
    <citation type="journal article" date="2019" name="Int. J. Syst. Evol. Microbiol.">
        <title>The Global Catalogue of Microorganisms (GCM) 10K type strain sequencing project: providing services to taxonomists for standard genome sequencing and annotation.</title>
        <authorList>
            <consortium name="The Broad Institute Genomics Platform"/>
            <consortium name="The Broad Institute Genome Sequencing Center for Infectious Disease"/>
            <person name="Wu L."/>
            <person name="Ma J."/>
        </authorList>
    </citation>
    <scope>NUCLEOTIDE SEQUENCE [LARGE SCALE GENOMIC DNA]</scope>
    <source>
        <strain evidence="12">CGMCC 1.10130</strain>
    </source>
</reference>
<keyword evidence="4 9" id="KW-0732">Signal</keyword>
<dbReference type="GO" id="GO:0008800">
    <property type="term" value="F:beta-lactamase activity"/>
    <property type="evidence" value="ECO:0007669"/>
    <property type="project" value="UniProtKB-UniRule"/>
</dbReference>
<evidence type="ECO:0000313" key="12">
    <source>
        <dbReference type="Proteomes" id="UP000619743"/>
    </source>
</evidence>
<evidence type="ECO:0000256" key="5">
    <source>
        <dbReference type="ARBA" id="ARBA00022801"/>
    </source>
</evidence>
<organism evidence="11 12">
    <name type="scientific">Neiella marina</name>
    <dbReference type="NCBI Taxonomy" id="508461"/>
    <lineage>
        <taxon>Bacteria</taxon>
        <taxon>Pseudomonadati</taxon>
        <taxon>Pseudomonadota</taxon>
        <taxon>Gammaproteobacteria</taxon>
        <taxon>Alteromonadales</taxon>
        <taxon>Echinimonadaceae</taxon>
        <taxon>Neiella</taxon>
    </lineage>
</organism>
<feature type="active site" description="Acyl-ester intermediate" evidence="7">
    <location>
        <position position="65"/>
    </location>
</feature>
<dbReference type="GO" id="GO:0008658">
    <property type="term" value="F:penicillin binding"/>
    <property type="evidence" value="ECO:0007669"/>
    <property type="project" value="InterPro"/>
</dbReference>
<evidence type="ECO:0000259" key="10">
    <source>
        <dbReference type="Pfam" id="PF00905"/>
    </source>
</evidence>
<dbReference type="AlphaFoldDB" id="A0A8J2U3X2"/>
<keyword evidence="6 8" id="KW-0046">Antibiotic resistance</keyword>
<dbReference type="Gene3D" id="3.40.710.10">
    <property type="entry name" value="DD-peptidase/beta-lactamase superfamily"/>
    <property type="match status" value="1"/>
</dbReference>